<dbReference type="InterPro" id="IPR009057">
    <property type="entry name" value="Homeodomain-like_sf"/>
</dbReference>
<evidence type="ECO:0000256" key="3">
    <source>
        <dbReference type="ARBA" id="ARBA00023015"/>
    </source>
</evidence>
<dbReference type="Pfam" id="PF02954">
    <property type="entry name" value="HTH_8"/>
    <property type="match status" value="1"/>
</dbReference>
<dbReference type="SMART" id="SM00382">
    <property type="entry name" value="AAA"/>
    <property type="match status" value="1"/>
</dbReference>
<dbReference type="AlphaFoldDB" id="A0A8J6M7V2"/>
<dbReference type="GO" id="GO:0000156">
    <property type="term" value="F:phosphorelay response regulator activity"/>
    <property type="evidence" value="ECO:0007669"/>
    <property type="project" value="InterPro"/>
</dbReference>
<dbReference type="Gene3D" id="3.40.50.300">
    <property type="entry name" value="P-loop containing nucleotide triphosphate hydrolases"/>
    <property type="match status" value="1"/>
</dbReference>
<dbReference type="Pfam" id="PF06506">
    <property type="entry name" value="PrpR_N"/>
    <property type="match status" value="1"/>
</dbReference>
<dbReference type="InterPro" id="IPR002078">
    <property type="entry name" value="Sigma_54_int"/>
</dbReference>
<dbReference type="InterPro" id="IPR058031">
    <property type="entry name" value="AAA_lid_NorR"/>
</dbReference>
<dbReference type="GO" id="GO:0006355">
    <property type="term" value="P:regulation of DNA-templated transcription"/>
    <property type="evidence" value="ECO:0007669"/>
    <property type="project" value="InterPro"/>
</dbReference>
<dbReference type="Gene3D" id="3.40.50.10660">
    <property type="entry name" value="PrpR receptor domain-like"/>
    <property type="match status" value="1"/>
</dbReference>
<dbReference type="InterPro" id="IPR002197">
    <property type="entry name" value="HTH_Fis"/>
</dbReference>
<dbReference type="CDD" id="cd00009">
    <property type="entry name" value="AAA"/>
    <property type="match status" value="1"/>
</dbReference>
<gene>
    <name evidence="6" type="ORF">H8S57_03300</name>
</gene>
<keyword evidence="7" id="KW-1185">Reference proteome</keyword>
<dbReference type="InterPro" id="IPR010524">
    <property type="entry name" value="Sig_transdc_resp-reg_PrpR_N"/>
</dbReference>
<proteinExistence type="predicted"/>
<keyword evidence="4" id="KW-0804">Transcription</keyword>
<dbReference type="PROSITE" id="PS50045">
    <property type="entry name" value="SIGMA54_INTERACT_4"/>
    <property type="match status" value="1"/>
</dbReference>
<protein>
    <submittedName>
        <fullName evidence="6">Sigma 54-interacting transcriptional regulator</fullName>
    </submittedName>
</protein>
<dbReference type="InterPro" id="IPR027417">
    <property type="entry name" value="P-loop_NTPase"/>
</dbReference>
<dbReference type="Gene3D" id="1.10.8.60">
    <property type="match status" value="1"/>
</dbReference>
<sequence length="643" mass="74049">MESGEGTHAMDQRSDKQFLVVAPDGVDNMVSFRALQPYIYKFIRSSPCPELLRQVREALQETDIYGILTRGSLAQYLYVNRIPVPIFELNYGLYAILTLLKECVADGYRKICIFEIGSYTPGQEQQEQRAQLFLGDYELSFYRFYDRASVEQEIRQLWGQGKLDLVIGDVEPIMIAKRLGLPSRNFVIDERSYRNTIEEARYMTEMTLKERAQDRFISVITNIIAEAVIIADETGKIKSCNLQAERLLLKREPCNQVQELFGMELPLLLELPANQLADIRGKRYVVSVIPRVVGEERMYAFVLSNANDVEKMELSIRRQNRERGLTAKTFFQDIVCRDPVSIQLVEMAKRYAKSNGTILLRGETGTGKEVIASSIHNESLRADGPFLAINCATFNENLIESELFGYEKGAFTGALPGGKQGLFELAHHGSLFLDEVGELPLSLQAKLLRVLQEKEVMRVGGSRIIPVDVRIIAATNRDLLEMVQQKKFREDLYYRLALLELDIPPLRRRREDIVPLFTSFLAEVSEQEKRAVFWDDMSVFEPILDYDWPGNIRELRNFAERVVLLCRDYRLDRAFLARMMQQKGHSDLHAQYTAPLTDDLKALERHYIAFLLERFGGDKDKLCSYLHISRSTLWRKLDQPYRS</sequence>
<dbReference type="Pfam" id="PF25601">
    <property type="entry name" value="AAA_lid_14"/>
    <property type="match status" value="1"/>
</dbReference>
<dbReference type="Proteomes" id="UP000661435">
    <property type="component" value="Unassembled WGS sequence"/>
</dbReference>
<reference evidence="6" key="1">
    <citation type="submission" date="2020-08" db="EMBL/GenBank/DDBJ databases">
        <title>Genome public.</title>
        <authorList>
            <person name="Liu C."/>
            <person name="Sun Q."/>
        </authorList>
    </citation>
    <scope>NUCLEOTIDE SEQUENCE</scope>
    <source>
        <strain evidence="6">NSJ-51</strain>
    </source>
</reference>
<evidence type="ECO:0000256" key="2">
    <source>
        <dbReference type="ARBA" id="ARBA00022840"/>
    </source>
</evidence>
<comment type="caution">
    <text evidence="6">The sequence shown here is derived from an EMBL/GenBank/DDBJ whole genome shotgun (WGS) entry which is preliminary data.</text>
</comment>
<dbReference type="FunFam" id="3.40.50.300:FF:000006">
    <property type="entry name" value="DNA-binding transcriptional regulator NtrC"/>
    <property type="match status" value="1"/>
</dbReference>
<dbReference type="PANTHER" id="PTHR32071">
    <property type="entry name" value="TRANSCRIPTIONAL REGULATORY PROTEIN"/>
    <property type="match status" value="1"/>
</dbReference>
<dbReference type="Pfam" id="PF00158">
    <property type="entry name" value="Sigma54_activat"/>
    <property type="match status" value="1"/>
</dbReference>
<dbReference type="EMBL" id="JACOPP010000003">
    <property type="protein sequence ID" value="MBC5732756.1"/>
    <property type="molecule type" value="Genomic_DNA"/>
</dbReference>
<evidence type="ECO:0000313" key="7">
    <source>
        <dbReference type="Proteomes" id="UP000661435"/>
    </source>
</evidence>
<dbReference type="Gene3D" id="3.40.50.2300">
    <property type="match status" value="1"/>
</dbReference>
<dbReference type="PROSITE" id="PS00675">
    <property type="entry name" value="SIGMA54_INTERACT_1"/>
    <property type="match status" value="1"/>
</dbReference>
<keyword evidence="2" id="KW-0067">ATP-binding</keyword>
<dbReference type="InterPro" id="IPR025944">
    <property type="entry name" value="Sigma_54_int_dom_CS"/>
</dbReference>
<dbReference type="Gene3D" id="1.10.10.60">
    <property type="entry name" value="Homeodomain-like"/>
    <property type="match status" value="1"/>
</dbReference>
<dbReference type="InterPro" id="IPR003593">
    <property type="entry name" value="AAA+_ATPase"/>
</dbReference>
<dbReference type="InterPro" id="IPR025662">
    <property type="entry name" value="Sigma_54_int_dom_ATP-bd_1"/>
</dbReference>
<dbReference type="PROSITE" id="PS00688">
    <property type="entry name" value="SIGMA54_INTERACT_3"/>
    <property type="match status" value="1"/>
</dbReference>
<dbReference type="SUPFAM" id="SSF159800">
    <property type="entry name" value="PrpR receptor domain-like"/>
    <property type="match status" value="1"/>
</dbReference>
<dbReference type="GO" id="GO:0005524">
    <property type="term" value="F:ATP binding"/>
    <property type="evidence" value="ECO:0007669"/>
    <property type="project" value="UniProtKB-KW"/>
</dbReference>
<dbReference type="SUPFAM" id="SSF46689">
    <property type="entry name" value="Homeodomain-like"/>
    <property type="match status" value="1"/>
</dbReference>
<keyword evidence="1" id="KW-0547">Nucleotide-binding</keyword>
<accession>A0A8J6M7V2</accession>
<evidence type="ECO:0000313" key="6">
    <source>
        <dbReference type="EMBL" id="MBC5732756.1"/>
    </source>
</evidence>
<dbReference type="GO" id="GO:0043565">
    <property type="term" value="F:sequence-specific DNA binding"/>
    <property type="evidence" value="ECO:0007669"/>
    <property type="project" value="InterPro"/>
</dbReference>
<evidence type="ECO:0000256" key="1">
    <source>
        <dbReference type="ARBA" id="ARBA00022741"/>
    </source>
</evidence>
<name>A0A8J6M7V2_9FIRM</name>
<dbReference type="RefSeq" id="WP_186906659.1">
    <property type="nucleotide sequence ID" value="NZ_JACOPP010000003.1"/>
</dbReference>
<evidence type="ECO:0000259" key="5">
    <source>
        <dbReference type="PROSITE" id="PS50045"/>
    </source>
</evidence>
<dbReference type="SUPFAM" id="SSF52540">
    <property type="entry name" value="P-loop containing nucleoside triphosphate hydrolases"/>
    <property type="match status" value="1"/>
</dbReference>
<feature type="domain" description="Sigma-54 factor interaction" evidence="5">
    <location>
        <begin position="334"/>
        <end position="564"/>
    </location>
</feature>
<keyword evidence="3" id="KW-0805">Transcription regulation</keyword>
<organism evidence="6 7">
    <name type="scientific">Lawsonibacter hominis</name>
    <dbReference type="NCBI Taxonomy" id="2763053"/>
    <lineage>
        <taxon>Bacteria</taxon>
        <taxon>Bacillati</taxon>
        <taxon>Bacillota</taxon>
        <taxon>Clostridia</taxon>
        <taxon>Eubacteriales</taxon>
        <taxon>Oscillospiraceae</taxon>
        <taxon>Lawsonibacter</taxon>
    </lineage>
</organism>
<evidence type="ECO:0000256" key="4">
    <source>
        <dbReference type="ARBA" id="ARBA00023163"/>
    </source>
</evidence>